<proteinExistence type="predicted"/>
<evidence type="ECO:0000259" key="2">
    <source>
        <dbReference type="PROSITE" id="PS50238"/>
    </source>
</evidence>
<keyword evidence="4" id="KW-1185">Reference proteome</keyword>
<feature type="chain" id="PRO_5025410649" description="Rho-GAP domain-containing protein" evidence="1">
    <location>
        <begin position="20"/>
        <end position="211"/>
    </location>
</feature>
<feature type="signal peptide" evidence="1">
    <location>
        <begin position="1"/>
        <end position="19"/>
    </location>
</feature>
<protein>
    <recommendedName>
        <fullName evidence="2">Rho-GAP domain-containing protein</fullName>
    </recommendedName>
</protein>
<dbReference type="Gene3D" id="1.10.555.10">
    <property type="entry name" value="Rho GTPase activation protein"/>
    <property type="match status" value="1"/>
</dbReference>
<dbReference type="Pfam" id="PF00620">
    <property type="entry name" value="RhoGAP"/>
    <property type="match status" value="1"/>
</dbReference>
<dbReference type="Proteomes" id="UP000472271">
    <property type="component" value="Chromosome 15"/>
</dbReference>
<dbReference type="PROSITE" id="PS50238">
    <property type="entry name" value="RHOGAP"/>
    <property type="match status" value="1"/>
</dbReference>
<evidence type="ECO:0000313" key="3">
    <source>
        <dbReference type="Ensembl" id="ENSSORP00005056235.1"/>
    </source>
</evidence>
<dbReference type="Ensembl" id="ENSSORT00005057531.1">
    <property type="protein sequence ID" value="ENSSORP00005056235.1"/>
    <property type="gene ID" value="ENSSORG00005025029.1"/>
</dbReference>
<evidence type="ECO:0000256" key="1">
    <source>
        <dbReference type="SAM" id="SignalP"/>
    </source>
</evidence>
<name>A0A673CPN8_9TELE</name>
<reference evidence="3" key="2">
    <citation type="submission" date="2025-08" db="UniProtKB">
        <authorList>
            <consortium name="Ensembl"/>
        </authorList>
    </citation>
    <scope>IDENTIFICATION</scope>
</reference>
<dbReference type="InterPro" id="IPR000198">
    <property type="entry name" value="RhoGAP_dom"/>
</dbReference>
<sequence length="211" mass="23743">MLNHIVLTAACCLFIQSDSSSVKILRQGAKVSPEPIIQTLVTESEAMVKCVFGVALETLKEDGQMVCGIPLVLKDMVEYLDNNGMNHRGLFRLCGSVARMRQLRQRWDKGERVDLQHEADVSTVASLLKLFLRELPVPIVPEAQRKQLILSLTGTNKSWSSLRENLCHFPNDNLTILSYLIYFLSRVATHSQSNHMPMENLATIFGPCIFQ</sequence>
<dbReference type="PANTHER" id="PTHR15904:SF19">
    <property type="entry name" value="PROTEIN FAM13C"/>
    <property type="match status" value="1"/>
</dbReference>
<dbReference type="InterPro" id="IPR008936">
    <property type="entry name" value="Rho_GTPase_activation_prot"/>
</dbReference>
<keyword evidence="1" id="KW-0732">Signal</keyword>
<dbReference type="GO" id="GO:0007165">
    <property type="term" value="P:signal transduction"/>
    <property type="evidence" value="ECO:0007669"/>
    <property type="project" value="InterPro"/>
</dbReference>
<feature type="domain" description="Rho-GAP" evidence="2">
    <location>
        <begin position="54"/>
        <end position="211"/>
    </location>
</feature>
<evidence type="ECO:0000313" key="4">
    <source>
        <dbReference type="Proteomes" id="UP000472271"/>
    </source>
</evidence>
<organism evidence="3 4">
    <name type="scientific">Sphaeramia orbicularis</name>
    <name type="common">orbiculate cardinalfish</name>
    <dbReference type="NCBI Taxonomy" id="375764"/>
    <lineage>
        <taxon>Eukaryota</taxon>
        <taxon>Metazoa</taxon>
        <taxon>Chordata</taxon>
        <taxon>Craniata</taxon>
        <taxon>Vertebrata</taxon>
        <taxon>Euteleostomi</taxon>
        <taxon>Actinopterygii</taxon>
        <taxon>Neopterygii</taxon>
        <taxon>Teleostei</taxon>
        <taxon>Neoteleostei</taxon>
        <taxon>Acanthomorphata</taxon>
        <taxon>Gobiaria</taxon>
        <taxon>Kurtiformes</taxon>
        <taxon>Apogonoidei</taxon>
        <taxon>Apogonidae</taxon>
        <taxon>Apogoninae</taxon>
        <taxon>Sphaeramia</taxon>
    </lineage>
</organism>
<dbReference type="SUPFAM" id="SSF48350">
    <property type="entry name" value="GTPase activation domain, GAP"/>
    <property type="match status" value="1"/>
</dbReference>
<reference evidence="3" key="3">
    <citation type="submission" date="2025-09" db="UniProtKB">
        <authorList>
            <consortium name="Ensembl"/>
        </authorList>
    </citation>
    <scope>IDENTIFICATION</scope>
</reference>
<dbReference type="InParanoid" id="A0A673CPN8"/>
<dbReference type="AlphaFoldDB" id="A0A673CPN8"/>
<accession>A0A673CPN8</accession>
<reference evidence="3" key="1">
    <citation type="submission" date="2019-06" db="EMBL/GenBank/DDBJ databases">
        <authorList>
            <consortium name="Wellcome Sanger Institute Data Sharing"/>
        </authorList>
    </citation>
    <scope>NUCLEOTIDE SEQUENCE [LARGE SCALE GENOMIC DNA]</scope>
</reference>
<dbReference type="PANTHER" id="PTHR15904">
    <property type="entry name" value="FAM13"/>
    <property type="match status" value="1"/>
</dbReference>
<dbReference type="InterPro" id="IPR039102">
    <property type="entry name" value="FAM13"/>
</dbReference>
<dbReference type="SMART" id="SM00324">
    <property type="entry name" value="RhoGAP"/>
    <property type="match status" value="1"/>
</dbReference>